<dbReference type="AlphaFoldDB" id="V6TA61"/>
<protein>
    <submittedName>
        <fullName evidence="3">Vacuolar protein sorting/targeting protein VPS26</fullName>
    </submittedName>
</protein>
<evidence type="ECO:0000256" key="1">
    <source>
        <dbReference type="ARBA" id="ARBA00009100"/>
    </source>
</evidence>
<dbReference type="FunFam" id="2.60.40.640:FF:000061">
    <property type="entry name" value="Vacuolar protein sorting 26, putative"/>
    <property type="match status" value="1"/>
</dbReference>
<dbReference type="VEuPathDB" id="GiardiaDB:DHA2_100864"/>
<dbReference type="GO" id="GO:0006886">
    <property type="term" value="P:intracellular protein transport"/>
    <property type="evidence" value="ECO:0007669"/>
    <property type="project" value="InterPro"/>
</dbReference>
<dbReference type="VEuPathDB" id="GiardiaDB:QR46_4649"/>
<reference evidence="3 4" key="2">
    <citation type="journal article" date="2013" name="Genome Biol. Evol.">
        <title>Genome sequencing of Giardia lamblia genotypes A2 and B isolates (DH and GS) and comparative analysis with the genomes of genotypes A1 and E (WB and Pig).</title>
        <authorList>
            <person name="Adam R.D."/>
            <person name="Dahlstrom E.W."/>
            <person name="Martens C.A."/>
            <person name="Bruno D.P."/>
            <person name="Barbian K.D."/>
            <person name="Ricklefs S.M."/>
            <person name="Hernandez M.M."/>
            <person name="Narla N.P."/>
            <person name="Patel R.B."/>
            <person name="Porcella S.F."/>
            <person name="Nash T.E."/>
        </authorList>
    </citation>
    <scope>NUCLEOTIDE SEQUENCE [LARGE SCALE GENOMIC DNA]</scope>
    <source>
        <strain evidence="3 4">DH</strain>
    </source>
</reference>
<dbReference type="Gene3D" id="2.60.40.640">
    <property type="match status" value="2"/>
</dbReference>
<comment type="caution">
    <text evidence="3">The sequence shown here is derived from an EMBL/GenBank/DDBJ whole genome shotgun (WGS) entry which is preliminary data.</text>
</comment>
<feature type="region of interest" description="Disordered" evidence="2">
    <location>
        <begin position="471"/>
        <end position="531"/>
    </location>
</feature>
<evidence type="ECO:0000313" key="4">
    <source>
        <dbReference type="Proteomes" id="UP000018320"/>
    </source>
</evidence>
<gene>
    <name evidence="3" type="ORF">DHA2_100864</name>
</gene>
<reference evidence="4" key="1">
    <citation type="submission" date="2012-02" db="EMBL/GenBank/DDBJ databases">
        <title>Genome sequencing of Giardia lamblia Genotypes A2 and B isolates (DH and GS) and comparative analysis with the genomes of Genotypes A1 and E (WB and Pig).</title>
        <authorList>
            <person name="Adam R."/>
            <person name="Dahlstrom E."/>
            <person name="Martens C."/>
            <person name="Bruno D."/>
            <person name="Barbian K."/>
            <person name="Porcella S.F."/>
            <person name="Nash T."/>
        </authorList>
    </citation>
    <scope>NUCLEOTIDE SEQUENCE</scope>
    <source>
        <strain evidence="4">DH</strain>
    </source>
</reference>
<feature type="compositionally biased region" description="Polar residues" evidence="2">
    <location>
        <begin position="471"/>
        <end position="480"/>
    </location>
</feature>
<dbReference type="InterPro" id="IPR028934">
    <property type="entry name" value="Vps26-related"/>
</dbReference>
<organism evidence="3 4">
    <name type="scientific">Giardia intestinalis</name>
    <name type="common">Giardia lamblia</name>
    <dbReference type="NCBI Taxonomy" id="5741"/>
    <lineage>
        <taxon>Eukaryota</taxon>
        <taxon>Metamonada</taxon>
        <taxon>Diplomonadida</taxon>
        <taxon>Hexamitidae</taxon>
        <taxon>Giardiinae</taxon>
        <taxon>Giardia</taxon>
    </lineage>
</organism>
<dbReference type="Proteomes" id="UP000018320">
    <property type="component" value="Unassembled WGS sequence"/>
</dbReference>
<name>V6TA61_GIAIN</name>
<comment type="similarity">
    <text evidence="1">Belongs to the VPS26 family.</text>
</comment>
<sequence length="531" mass="57378">MLGGTDTQKNAVVNFLNRILKSNGEMSKAQKVKSNKVHFFSFDWNIPSFLTLPKITRQIDDDVRKEVIIVPADTVIAGSVVVSNSGGKSLAYDSVVVELQGVVETNDEQAIRLPFFSVARIAKGAGTLTYPETFGFDFSGNTLPCETINAMDAAFCIKYFLVCTLKTKTGNYSGDTEFACLKYLPKPLETIPIRTEIGVEDTLQLELELNNTFLDISRDMLVGRVHFVHAAKKLEEMAIIIRRRELFRKSKSSTEWFASAWHDIHYYDIMEGAPTREEVIPFRIYMSNLQLSPSFSTDIAKLEYAVVLSLIDSESRSYFRSHELTLYRGFPDGKEAGEQNINPPVDQAMSTAGGARYETQVSFPGAAAPSTAMPYGDPTAGLSSMMPQAGVPQQQPQYGSAYGGGYGAGMAYGAPQPHHSGPVSGAAMPVGPGPQQYQQFGNQQGSQMPPPIQPQGQLGAATIPSVTSVEATPQIGSTPSGPYGAPPPQSSMYGDAYKSEGSGMANPYGTPSFSQNPYGNPYGASTGLYGS</sequence>
<proteinExistence type="inferred from homology"/>
<evidence type="ECO:0000313" key="3">
    <source>
        <dbReference type="EMBL" id="ESU35322.1"/>
    </source>
</evidence>
<evidence type="ECO:0000256" key="2">
    <source>
        <dbReference type="SAM" id="MobiDB-lite"/>
    </source>
</evidence>
<dbReference type="InterPro" id="IPR014752">
    <property type="entry name" value="Arrestin-like_C"/>
</dbReference>
<accession>V6TA61</accession>
<dbReference type="VEuPathDB" id="GiardiaDB:GL50803_00100864"/>
<dbReference type="PANTHER" id="PTHR12233">
    <property type="entry name" value="VACUOLAR PROTEIN SORTING 26 RELATED"/>
    <property type="match status" value="1"/>
</dbReference>
<dbReference type="Pfam" id="PF03643">
    <property type="entry name" value="Vps26"/>
    <property type="match status" value="1"/>
</dbReference>
<dbReference type="EMBL" id="AHGT01000088">
    <property type="protein sequence ID" value="ESU35322.1"/>
    <property type="molecule type" value="Genomic_DNA"/>
</dbReference>
<feature type="compositionally biased region" description="Polar residues" evidence="2">
    <location>
        <begin position="509"/>
        <end position="518"/>
    </location>
</feature>
<dbReference type="VEuPathDB" id="GiardiaDB:GL50581_1617"/>